<dbReference type="Gene3D" id="1.10.10.10">
    <property type="entry name" value="Winged helix-like DNA-binding domain superfamily/Winged helix DNA-binding domain"/>
    <property type="match status" value="1"/>
</dbReference>
<proteinExistence type="inferred from homology"/>
<dbReference type="GO" id="GO:0006355">
    <property type="term" value="P:regulation of DNA-templated transcription"/>
    <property type="evidence" value="ECO:0007669"/>
    <property type="project" value="UniProtKB-UniRule"/>
</dbReference>
<dbReference type="EMBL" id="DSLA01000071">
    <property type="protein sequence ID" value="HEH35414.1"/>
    <property type="molecule type" value="Genomic_DNA"/>
</dbReference>
<dbReference type="Pfam" id="PF02002">
    <property type="entry name" value="TFIIE_alpha"/>
    <property type="match status" value="1"/>
</dbReference>
<dbReference type="SMART" id="SM00531">
    <property type="entry name" value="TFIIE"/>
    <property type="match status" value="1"/>
</dbReference>
<evidence type="ECO:0000256" key="2">
    <source>
        <dbReference type="ARBA" id="ARBA00023125"/>
    </source>
</evidence>
<dbReference type="AlphaFoldDB" id="A0A7J2TJS2"/>
<keyword evidence="1 4" id="KW-0805">Transcription regulation</keyword>
<gene>
    <name evidence="4 8" type="primary">tfe</name>
    <name evidence="8" type="ORF">ENP88_04555</name>
</gene>
<keyword evidence="2 4" id="KW-0238">DNA-binding</keyword>
<dbReference type="InterPro" id="IPR036388">
    <property type="entry name" value="WH-like_DNA-bd_sf"/>
</dbReference>
<keyword evidence="6" id="KW-0175">Coiled coil</keyword>
<dbReference type="PANTHER" id="PTHR13097:SF7">
    <property type="entry name" value="GENERAL TRANSCRIPTION FACTOR IIE SUBUNIT 1"/>
    <property type="match status" value="1"/>
</dbReference>
<dbReference type="InterPro" id="IPR016481">
    <property type="entry name" value="TF_E_archaea"/>
</dbReference>
<evidence type="ECO:0000256" key="1">
    <source>
        <dbReference type="ARBA" id="ARBA00023015"/>
    </source>
</evidence>
<evidence type="ECO:0000313" key="8">
    <source>
        <dbReference type="EMBL" id="HEH35414.1"/>
    </source>
</evidence>
<accession>A0A7J2TJS2</accession>
<dbReference type="InterPro" id="IPR017919">
    <property type="entry name" value="TFIIE/TFIIEa_HTH"/>
</dbReference>
<name>A0A7J2TJS2_ARCFL</name>
<comment type="caution">
    <text evidence="8">The sequence shown here is derived from an EMBL/GenBank/DDBJ whole genome shotgun (WGS) entry which is preliminary data.</text>
</comment>
<dbReference type="GO" id="GO:0003677">
    <property type="term" value="F:DNA binding"/>
    <property type="evidence" value="ECO:0007669"/>
    <property type="project" value="UniProtKB-KW"/>
</dbReference>
<dbReference type="PANTHER" id="PTHR13097">
    <property type="entry name" value="TRANSCRIPTION INITIATION FACTOR IIE, ALPHA SUBUNIT"/>
    <property type="match status" value="1"/>
</dbReference>
<comment type="subunit">
    <text evidence="4">Monomer. Interaction with RNA polymerase subunits RpoF and RpoE is necessary for Tfe stimulatory transcription activity. Able to interact with Tbp and RNA polymerase in the absence of DNA promoter. Interacts both with the preinitiation and elongation complexes.</text>
</comment>
<evidence type="ECO:0000256" key="3">
    <source>
        <dbReference type="ARBA" id="ARBA00023163"/>
    </source>
</evidence>
<dbReference type="InterPro" id="IPR024550">
    <property type="entry name" value="TFIIEa/SarR/Rpc3_HTH_dom"/>
</dbReference>
<comment type="domain">
    <text evidence="4">The winged helix domain is involved in binding to DNA in the preinitiation complex.</text>
</comment>
<organism evidence="8">
    <name type="scientific">Archaeoglobus fulgidus</name>
    <dbReference type="NCBI Taxonomy" id="2234"/>
    <lineage>
        <taxon>Archaea</taxon>
        <taxon>Methanobacteriati</taxon>
        <taxon>Methanobacteriota</taxon>
        <taxon>Archaeoglobi</taxon>
        <taxon>Archaeoglobales</taxon>
        <taxon>Archaeoglobaceae</taxon>
        <taxon>Archaeoglobus</taxon>
    </lineage>
</organism>
<reference evidence="8" key="1">
    <citation type="journal article" date="2020" name="mSystems">
        <title>Genome- and Community-Level Interaction Insights into Carbon Utilization and Element Cycling Functions of Hydrothermarchaeota in Hydrothermal Sediment.</title>
        <authorList>
            <person name="Zhou Z."/>
            <person name="Liu Y."/>
            <person name="Xu W."/>
            <person name="Pan J."/>
            <person name="Luo Z.H."/>
            <person name="Li M."/>
        </authorList>
    </citation>
    <scope>NUCLEOTIDE SEQUENCE [LARGE SCALE GENOMIC DNA]</scope>
    <source>
        <strain evidence="8">SpSt-26</strain>
    </source>
</reference>
<evidence type="ECO:0000259" key="7">
    <source>
        <dbReference type="PROSITE" id="PS51344"/>
    </source>
</evidence>
<dbReference type="InterPro" id="IPR002853">
    <property type="entry name" value="TFIIE_asu"/>
</dbReference>
<comment type="similarity">
    <text evidence="4">Belongs to the TFE family.</text>
</comment>
<keyword evidence="3 4" id="KW-0804">Transcription</keyword>
<dbReference type="NCBIfam" id="TIGR00373">
    <property type="entry name" value="transcription factor E"/>
    <property type="match status" value="1"/>
</dbReference>
<comment type="function">
    <text evidence="4">Transcription factor that plays a role in the activation of archaeal genes transcribed by RNA polymerase. Facilitates transcription initiation by enhancing TATA-box recognition by TATA-box-binding protein (Tbp), and transcription factor B (Tfb) and RNA polymerase recruitment. Not absolutely required for transcription in vitro, but particularly important in cases where Tbp or Tfb function is not optimal. It dynamically alters the nucleic acid-binding properties of RNA polymerases by stabilizing the initiation complex and destabilizing elongation complexes. Seems to translocate with the RNA polymerase following initiation and acts by binding to the non template strand of the transcription bubble in elongation complexes.</text>
</comment>
<dbReference type="InterPro" id="IPR039997">
    <property type="entry name" value="TFE"/>
</dbReference>
<dbReference type="HAMAP" id="MF_01909">
    <property type="entry name" value="TFE_arch"/>
    <property type="match status" value="1"/>
</dbReference>
<evidence type="ECO:0000256" key="6">
    <source>
        <dbReference type="SAM" id="Coils"/>
    </source>
</evidence>
<sequence length="166" mass="19412">MRKDELIAELISRVAGEIGAILYSLGIKNEFTDDQLALELGIEISEIRKALFAMYEIGLAEYRRKKDDETGWMEYYWKINYDKAKNVLKRELEKTKKNLEAKLENETKMIYYICPNMCVKLNYDEAIANNFHCPKCDAMLQHLDCSEAIKKIREEIEMIDNLLASL</sequence>
<evidence type="ECO:0000256" key="5">
    <source>
        <dbReference type="NCBIfam" id="TIGR00373"/>
    </source>
</evidence>
<feature type="domain" description="HTH TFE/IIEalpha-type" evidence="7">
    <location>
        <begin position="1"/>
        <end position="85"/>
    </location>
</feature>
<feature type="coiled-coil region" evidence="6">
    <location>
        <begin position="78"/>
        <end position="109"/>
    </location>
</feature>
<dbReference type="PROSITE" id="PS51344">
    <property type="entry name" value="HTH_TFE_IIE"/>
    <property type="match status" value="1"/>
</dbReference>
<evidence type="ECO:0000256" key="4">
    <source>
        <dbReference type="HAMAP-Rule" id="MF_01909"/>
    </source>
</evidence>
<protein>
    <recommendedName>
        <fullName evidence="4 5">Transcription factor E</fullName>
        <shortName evidence="4">TFE</shortName>
    </recommendedName>
    <alternativeName>
        <fullName evidence="4">TFIIE subunit alpha homolog</fullName>
    </alternativeName>
    <alternativeName>
        <fullName evidence="4">Transcription initiation factor TFIIE</fullName>
    </alternativeName>
</protein>
<dbReference type="PIRSF" id="PIRSF006373">
    <property type="entry name" value="TF_E_archaea"/>
    <property type="match status" value="1"/>
</dbReference>
<dbReference type="InterPro" id="IPR036390">
    <property type="entry name" value="WH_DNA-bd_sf"/>
</dbReference>
<dbReference type="SUPFAM" id="SSF46785">
    <property type="entry name" value="Winged helix' DNA-binding domain"/>
    <property type="match status" value="1"/>
</dbReference>
<dbReference type="GO" id="GO:0006367">
    <property type="term" value="P:transcription initiation at RNA polymerase II promoter"/>
    <property type="evidence" value="ECO:0007669"/>
    <property type="project" value="InterPro"/>
</dbReference>